<sequence>MELFYINLLKTIAKIIDQKKGNNPVVLDVSNLSAFTNYFVFAEGNVCVHVKALADEIIVELKKQNVIPLCVEGLNHSDWVVIDYGFIVIHLFVSSIRAQYRLEELWKDGSIITSKLLAS</sequence>
<comment type="similarity">
    <text evidence="1 2">Belongs to the Iojap/RsfS family.</text>
</comment>
<keyword evidence="2" id="KW-0678">Repressor</keyword>
<dbReference type="GO" id="GO:0090071">
    <property type="term" value="P:negative regulation of ribosome biogenesis"/>
    <property type="evidence" value="ECO:0007669"/>
    <property type="project" value="UniProtKB-UniRule"/>
</dbReference>
<comment type="function">
    <text evidence="2">Functions as a ribosomal silencing factor. Interacts with ribosomal protein uL14 (rplN), blocking formation of intersubunit bridge B8. Prevents association of the 30S and 50S ribosomal subunits and the formation of functional ribosomes, thus repressing translation.</text>
</comment>
<dbReference type="KEGG" id="cpm:G5S_0117"/>
<dbReference type="SUPFAM" id="SSF81301">
    <property type="entry name" value="Nucleotidyltransferase"/>
    <property type="match status" value="1"/>
</dbReference>
<name>A0AA34WHJ0_CHLPE</name>
<dbReference type="Gene3D" id="3.30.460.10">
    <property type="entry name" value="Beta Polymerase, domain 2"/>
    <property type="match status" value="1"/>
</dbReference>
<dbReference type="GO" id="GO:0043023">
    <property type="term" value="F:ribosomal large subunit binding"/>
    <property type="evidence" value="ECO:0007669"/>
    <property type="project" value="TreeGrafter"/>
</dbReference>
<keyword evidence="4" id="KW-1185">Reference proteome</keyword>
<comment type="subcellular location">
    <subcellularLocation>
        <location evidence="2">Cytoplasm</location>
    </subcellularLocation>
</comment>
<dbReference type="EMBL" id="CP002608">
    <property type="protein sequence ID" value="AEB41144.1"/>
    <property type="molecule type" value="Genomic_DNA"/>
</dbReference>
<proteinExistence type="inferred from homology"/>
<evidence type="ECO:0000256" key="2">
    <source>
        <dbReference type="HAMAP-Rule" id="MF_01477"/>
    </source>
</evidence>
<dbReference type="RefSeq" id="WP_013712222.1">
    <property type="nucleotide sequence ID" value="NC_015408.1"/>
</dbReference>
<dbReference type="GO" id="GO:0005737">
    <property type="term" value="C:cytoplasm"/>
    <property type="evidence" value="ECO:0007669"/>
    <property type="project" value="UniProtKB-SubCell"/>
</dbReference>
<dbReference type="GO" id="GO:0017148">
    <property type="term" value="P:negative regulation of translation"/>
    <property type="evidence" value="ECO:0007669"/>
    <property type="project" value="UniProtKB-UniRule"/>
</dbReference>
<protein>
    <recommendedName>
        <fullName evidence="2">Ribosomal silencing factor RsfS</fullName>
    </recommendedName>
</protein>
<evidence type="ECO:0000256" key="1">
    <source>
        <dbReference type="ARBA" id="ARBA00010574"/>
    </source>
</evidence>
<evidence type="ECO:0000313" key="3">
    <source>
        <dbReference type="EMBL" id="AEB41144.1"/>
    </source>
</evidence>
<dbReference type="GO" id="GO:0042256">
    <property type="term" value="P:cytosolic ribosome assembly"/>
    <property type="evidence" value="ECO:0007669"/>
    <property type="project" value="UniProtKB-UniRule"/>
</dbReference>
<dbReference type="PANTHER" id="PTHR21043:SF0">
    <property type="entry name" value="MITOCHONDRIAL ASSEMBLY OF RIBOSOMAL LARGE SUBUNIT PROTEIN 1"/>
    <property type="match status" value="1"/>
</dbReference>
<dbReference type="InterPro" id="IPR043519">
    <property type="entry name" value="NT_sf"/>
</dbReference>
<comment type="subunit">
    <text evidence="2">Interacts with ribosomal protein uL14 (rplN).</text>
</comment>
<organism evidence="3 4">
    <name type="scientific">Chlamydia pecorum (strain ATCC VR-628 / DSM 29919 / E58)</name>
    <name type="common">Chlamydophila pecorum</name>
    <dbReference type="NCBI Taxonomy" id="331635"/>
    <lineage>
        <taxon>Bacteria</taxon>
        <taxon>Pseudomonadati</taxon>
        <taxon>Chlamydiota</taxon>
        <taxon>Chlamydiia</taxon>
        <taxon>Chlamydiales</taxon>
        <taxon>Chlamydiaceae</taxon>
        <taxon>Chlamydia/Chlamydophila group</taxon>
        <taxon>Chlamydia</taxon>
    </lineage>
</organism>
<dbReference type="PANTHER" id="PTHR21043">
    <property type="entry name" value="IOJAP SUPERFAMILY ORTHOLOG"/>
    <property type="match status" value="1"/>
</dbReference>
<keyword evidence="2" id="KW-0963">Cytoplasm</keyword>
<dbReference type="InterPro" id="IPR004394">
    <property type="entry name" value="Iojap/RsfS/C7orf30"/>
</dbReference>
<evidence type="ECO:0000313" key="4">
    <source>
        <dbReference type="Proteomes" id="UP000008305"/>
    </source>
</evidence>
<dbReference type="NCBIfam" id="TIGR00090">
    <property type="entry name" value="rsfS_iojap_ybeB"/>
    <property type="match status" value="1"/>
</dbReference>
<dbReference type="HAMAP" id="MF_01477">
    <property type="entry name" value="Iojap_RsfS"/>
    <property type="match status" value="1"/>
</dbReference>
<dbReference type="AlphaFoldDB" id="A0AA34WHJ0"/>
<gene>
    <name evidence="2" type="primary">rsfS</name>
    <name evidence="3" type="ordered locus">G5S_0117</name>
</gene>
<keyword evidence="2" id="KW-0810">Translation regulation</keyword>
<reference evidence="3 4" key="1">
    <citation type="journal article" date="2011" name="J. Bacteriol.">
        <title>Genome sequence of the obligate intracellular animal pathogen Chlamydia pecorum E58.</title>
        <authorList>
            <person name="Mojica S."/>
            <person name="Huot Creasy H."/>
            <person name="Daugherty S."/>
            <person name="Read T.D."/>
            <person name="Kim T."/>
            <person name="Kaltenboeck B."/>
            <person name="Bavoil P."/>
            <person name="Myers G.S."/>
        </authorList>
    </citation>
    <scope>NUCLEOTIDE SEQUENCE [LARGE SCALE GENOMIC DNA]</scope>
    <source>
        <strain evidence="3 4">E58</strain>
    </source>
</reference>
<dbReference type="Proteomes" id="UP000008305">
    <property type="component" value="Chromosome"/>
</dbReference>
<accession>A0AA34WHJ0</accession>
<dbReference type="Pfam" id="PF02410">
    <property type="entry name" value="RsfS"/>
    <property type="match status" value="1"/>
</dbReference>